<dbReference type="GO" id="GO:0007165">
    <property type="term" value="P:signal transduction"/>
    <property type="evidence" value="ECO:0007669"/>
    <property type="project" value="InterPro"/>
</dbReference>
<dbReference type="VEuPathDB" id="FungiDB:AMAG_02843"/>
<dbReference type="SMART" id="SM00174">
    <property type="entry name" value="RHO"/>
    <property type="match status" value="1"/>
</dbReference>
<dbReference type="GO" id="GO:0016020">
    <property type="term" value="C:membrane"/>
    <property type="evidence" value="ECO:0007669"/>
    <property type="project" value="InterPro"/>
</dbReference>
<dbReference type="SMART" id="SM00175">
    <property type="entry name" value="RAB"/>
    <property type="match status" value="1"/>
</dbReference>
<keyword evidence="2" id="KW-0342">GTP-binding</keyword>
<dbReference type="eggNOG" id="KOG0395">
    <property type="taxonomic scope" value="Eukaryota"/>
</dbReference>
<dbReference type="GO" id="GO:0005525">
    <property type="term" value="F:GTP binding"/>
    <property type="evidence" value="ECO:0007669"/>
    <property type="project" value="UniProtKB-KW"/>
</dbReference>
<dbReference type="InterPro" id="IPR020849">
    <property type="entry name" value="Small_GTPase_Ras-type"/>
</dbReference>
<proteinExistence type="predicted"/>
<evidence type="ECO:0000313" key="5">
    <source>
        <dbReference type="Proteomes" id="UP000054350"/>
    </source>
</evidence>
<dbReference type="PANTHER" id="PTHR24070">
    <property type="entry name" value="RAS, DI-RAS, AND RHEB FAMILY MEMBERS OF SMALL GTPASE SUPERFAMILY"/>
    <property type="match status" value="1"/>
</dbReference>
<dbReference type="EMBL" id="GG745331">
    <property type="protein sequence ID" value="KNE57093.1"/>
    <property type="molecule type" value="Genomic_DNA"/>
</dbReference>
<dbReference type="PRINTS" id="PR00449">
    <property type="entry name" value="RASTRNSFRMNG"/>
</dbReference>
<feature type="compositionally biased region" description="Gly residues" evidence="3">
    <location>
        <begin position="178"/>
        <end position="191"/>
    </location>
</feature>
<dbReference type="SUPFAM" id="SSF52540">
    <property type="entry name" value="P-loop containing nucleoside triphosphate hydrolases"/>
    <property type="match status" value="1"/>
</dbReference>
<evidence type="ECO:0000313" key="4">
    <source>
        <dbReference type="EMBL" id="KNE57093.1"/>
    </source>
</evidence>
<dbReference type="InterPro" id="IPR027417">
    <property type="entry name" value="P-loop_NTPase"/>
</dbReference>
<dbReference type="Pfam" id="PF00071">
    <property type="entry name" value="Ras"/>
    <property type="match status" value="1"/>
</dbReference>
<sequence length="224" mass="23153">MAPPEDKFELVVVGSGGVGKSCMTIRFLKDDFTSDYDPTVEENYRKNVVVDSQACQLNIVDTAGQQEYEALRDQHLASGNGFLLVFALNSSESLEEAKQLRERILMSRNKKKLPMVAVGNKCDLPESARQVDQSTAQAAFAALKVPYFETSAKANINVTEAFQELVRQCRKDASKGSDAGGAGAGSSGAGKGSSSNAAGAGAAAGGAGAADGAGGGGGCKCTIM</sequence>
<dbReference type="SMART" id="SM00173">
    <property type="entry name" value="RAS"/>
    <property type="match status" value="1"/>
</dbReference>
<dbReference type="OrthoDB" id="5976022at2759"/>
<gene>
    <name evidence="4" type="ORF">AMAG_02843</name>
</gene>
<evidence type="ECO:0000256" key="1">
    <source>
        <dbReference type="ARBA" id="ARBA00022741"/>
    </source>
</evidence>
<dbReference type="PROSITE" id="PS51421">
    <property type="entry name" value="RAS"/>
    <property type="match status" value="1"/>
</dbReference>
<feature type="region of interest" description="Disordered" evidence="3">
    <location>
        <begin position="176"/>
        <end position="201"/>
    </location>
</feature>
<dbReference type="Gene3D" id="3.40.50.300">
    <property type="entry name" value="P-loop containing nucleotide triphosphate hydrolases"/>
    <property type="match status" value="1"/>
</dbReference>
<dbReference type="STRING" id="578462.A0A0L0S3H5"/>
<dbReference type="InterPro" id="IPR001806">
    <property type="entry name" value="Small_GTPase"/>
</dbReference>
<feature type="compositionally biased region" description="Low complexity" evidence="3">
    <location>
        <begin position="192"/>
        <end position="201"/>
    </location>
</feature>
<name>A0A0L0S3H5_ALLM3</name>
<protein>
    <submittedName>
        <fullName evidence="4">Small GTP-binding protein domain</fullName>
    </submittedName>
</protein>
<keyword evidence="1" id="KW-0547">Nucleotide-binding</keyword>
<dbReference type="AlphaFoldDB" id="A0A0L0S3H5"/>
<dbReference type="PROSITE" id="PS51420">
    <property type="entry name" value="RHO"/>
    <property type="match status" value="1"/>
</dbReference>
<dbReference type="NCBIfam" id="TIGR00231">
    <property type="entry name" value="small_GTP"/>
    <property type="match status" value="1"/>
</dbReference>
<reference evidence="5" key="2">
    <citation type="submission" date="2009-11" db="EMBL/GenBank/DDBJ databases">
        <title>The Genome Sequence of Allomyces macrogynus strain ATCC 38327.</title>
        <authorList>
            <consortium name="The Broad Institute Genome Sequencing Platform"/>
            <person name="Russ C."/>
            <person name="Cuomo C."/>
            <person name="Shea T."/>
            <person name="Young S.K."/>
            <person name="Zeng Q."/>
            <person name="Koehrsen M."/>
            <person name="Haas B."/>
            <person name="Borodovsky M."/>
            <person name="Guigo R."/>
            <person name="Alvarado L."/>
            <person name="Berlin A."/>
            <person name="Borenstein D."/>
            <person name="Chen Z."/>
            <person name="Engels R."/>
            <person name="Freedman E."/>
            <person name="Gellesch M."/>
            <person name="Goldberg J."/>
            <person name="Griggs A."/>
            <person name="Gujja S."/>
            <person name="Heiman D."/>
            <person name="Hepburn T."/>
            <person name="Howarth C."/>
            <person name="Jen D."/>
            <person name="Larson L."/>
            <person name="Lewis B."/>
            <person name="Mehta T."/>
            <person name="Park D."/>
            <person name="Pearson M."/>
            <person name="Roberts A."/>
            <person name="Saif S."/>
            <person name="Shenoy N."/>
            <person name="Sisk P."/>
            <person name="Stolte C."/>
            <person name="Sykes S."/>
            <person name="Walk T."/>
            <person name="White J."/>
            <person name="Yandava C."/>
            <person name="Burger G."/>
            <person name="Gray M.W."/>
            <person name="Holland P.W.H."/>
            <person name="King N."/>
            <person name="Lang F.B.F."/>
            <person name="Roger A.J."/>
            <person name="Ruiz-Trillo I."/>
            <person name="Lander E."/>
            <person name="Nusbaum C."/>
        </authorList>
    </citation>
    <scope>NUCLEOTIDE SEQUENCE [LARGE SCALE GENOMIC DNA]</scope>
    <source>
        <strain evidence="5">ATCC 38327</strain>
    </source>
</reference>
<dbReference type="CDD" id="cd00876">
    <property type="entry name" value="Ras"/>
    <property type="match status" value="1"/>
</dbReference>
<dbReference type="InterPro" id="IPR005225">
    <property type="entry name" value="Small_GTP-bd"/>
</dbReference>
<evidence type="ECO:0000256" key="3">
    <source>
        <dbReference type="SAM" id="MobiDB-lite"/>
    </source>
</evidence>
<dbReference type="Proteomes" id="UP000054350">
    <property type="component" value="Unassembled WGS sequence"/>
</dbReference>
<organism evidence="4 5">
    <name type="scientific">Allomyces macrogynus (strain ATCC 38327)</name>
    <name type="common">Allomyces javanicus var. macrogynus</name>
    <dbReference type="NCBI Taxonomy" id="578462"/>
    <lineage>
        <taxon>Eukaryota</taxon>
        <taxon>Fungi</taxon>
        <taxon>Fungi incertae sedis</taxon>
        <taxon>Blastocladiomycota</taxon>
        <taxon>Blastocladiomycetes</taxon>
        <taxon>Blastocladiales</taxon>
        <taxon>Blastocladiaceae</taxon>
        <taxon>Allomyces</taxon>
    </lineage>
</organism>
<accession>A0A0L0S3H5</accession>
<dbReference type="OMA" id="CESINCP"/>
<evidence type="ECO:0000256" key="2">
    <source>
        <dbReference type="ARBA" id="ARBA00023134"/>
    </source>
</evidence>
<dbReference type="SMART" id="SM00176">
    <property type="entry name" value="RAN"/>
    <property type="match status" value="1"/>
</dbReference>
<dbReference type="FunFam" id="3.40.50.300:FF:001423">
    <property type="entry name" value="Ras family GTPase"/>
    <property type="match status" value="1"/>
</dbReference>
<dbReference type="GO" id="GO:0003924">
    <property type="term" value="F:GTPase activity"/>
    <property type="evidence" value="ECO:0007669"/>
    <property type="project" value="InterPro"/>
</dbReference>
<keyword evidence="5" id="KW-1185">Reference proteome</keyword>
<reference evidence="4 5" key="1">
    <citation type="submission" date="2009-11" db="EMBL/GenBank/DDBJ databases">
        <title>Annotation of Allomyces macrogynus ATCC 38327.</title>
        <authorList>
            <consortium name="The Broad Institute Genome Sequencing Platform"/>
            <person name="Russ C."/>
            <person name="Cuomo C."/>
            <person name="Burger G."/>
            <person name="Gray M.W."/>
            <person name="Holland P.W.H."/>
            <person name="King N."/>
            <person name="Lang F.B.F."/>
            <person name="Roger A.J."/>
            <person name="Ruiz-Trillo I."/>
            <person name="Young S.K."/>
            <person name="Zeng Q."/>
            <person name="Gargeya S."/>
            <person name="Fitzgerald M."/>
            <person name="Haas B."/>
            <person name="Abouelleil A."/>
            <person name="Alvarado L."/>
            <person name="Arachchi H.M."/>
            <person name="Berlin A."/>
            <person name="Chapman S.B."/>
            <person name="Gearin G."/>
            <person name="Goldberg J."/>
            <person name="Griggs A."/>
            <person name="Gujja S."/>
            <person name="Hansen M."/>
            <person name="Heiman D."/>
            <person name="Howarth C."/>
            <person name="Larimer J."/>
            <person name="Lui A."/>
            <person name="MacDonald P.J.P."/>
            <person name="McCowen C."/>
            <person name="Montmayeur A."/>
            <person name="Murphy C."/>
            <person name="Neiman D."/>
            <person name="Pearson M."/>
            <person name="Priest M."/>
            <person name="Roberts A."/>
            <person name="Saif S."/>
            <person name="Shea T."/>
            <person name="Sisk P."/>
            <person name="Stolte C."/>
            <person name="Sykes S."/>
            <person name="Wortman J."/>
            <person name="Nusbaum C."/>
            <person name="Birren B."/>
        </authorList>
    </citation>
    <scope>NUCLEOTIDE SEQUENCE [LARGE SCALE GENOMIC DNA]</scope>
    <source>
        <strain evidence="4 5">ATCC 38327</strain>
    </source>
</reference>
<dbReference type="PROSITE" id="PS51419">
    <property type="entry name" value="RAB"/>
    <property type="match status" value="1"/>
</dbReference>